<name>A0A6I6H500_VARPD</name>
<keyword evidence="1" id="KW-0732">Signal</keyword>
<organism evidence="2 3">
    <name type="scientific">Variovorax paradoxus</name>
    <dbReference type="NCBI Taxonomy" id="34073"/>
    <lineage>
        <taxon>Bacteria</taxon>
        <taxon>Pseudomonadati</taxon>
        <taxon>Pseudomonadota</taxon>
        <taxon>Betaproteobacteria</taxon>
        <taxon>Burkholderiales</taxon>
        <taxon>Comamonadaceae</taxon>
        <taxon>Variovorax</taxon>
    </lineage>
</organism>
<reference evidence="2 3" key="1">
    <citation type="submission" date="2019-12" db="EMBL/GenBank/DDBJ databases">
        <title>Hybrid Genome Assemblies of two High G+C Isolates from Undergraduate Microbiology Courses.</title>
        <authorList>
            <person name="Ne Ville C.J."/>
            <person name="Enright D."/>
            <person name="Hernandez I."/>
            <person name="Dodsworth J."/>
            <person name="Orwin P.M."/>
        </authorList>
    </citation>
    <scope>NUCLEOTIDE SEQUENCE [LARGE SCALE GENOMIC DNA]</scope>
    <source>
        <strain evidence="2 3">CSUSB</strain>
    </source>
</reference>
<accession>A0A6I6H500</accession>
<dbReference type="InterPro" id="IPR046133">
    <property type="entry name" value="DUF6130"/>
</dbReference>
<evidence type="ECO:0008006" key="4">
    <source>
        <dbReference type="Google" id="ProtNLM"/>
    </source>
</evidence>
<protein>
    <recommendedName>
        <fullName evidence="4">DUF4399 domain-containing protein</fullName>
    </recommendedName>
</protein>
<feature type="signal peptide" evidence="1">
    <location>
        <begin position="1"/>
        <end position="26"/>
    </location>
</feature>
<proteinExistence type="predicted"/>
<evidence type="ECO:0000313" key="2">
    <source>
        <dbReference type="EMBL" id="QGW81942.1"/>
    </source>
</evidence>
<dbReference type="Proteomes" id="UP000425817">
    <property type="component" value="Chromosome"/>
</dbReference>
<evidence type="ECO:0000313" key="3">
    <source>
        <dbReference type="Proteomes" id="UP000425817"/>
    </source>
</evidence>
<feature type="chain" id="PRO_5026060503" description="DUF4399 domain-containing protein" evidence="1">
    <location>
        <begin position="27"/>
        <end position="160"/>
    </location>
</feature>
<dbReference type="OrthoDB" id="1493962at2"/>
<dbReference type="AlphaFoldDB" id="A0A6I6H500"/>
<dbReference type="EMBL" id="CP046622">
    <property type="protein sequence ID" value="QGW81942.1"/>
    <property type="molecule type" value="Genomic_DNA"/>
</dbReference>
<evidence type="ECO:0000256" key="1">
    <source>
        <dbReference type="SAM" id="SignalP"/>
    </source>
</evidence>
<sequence length="160" mass="16768">METNMKKLSLVAAAALASLALTSVHAAGEAAVEVGRPAPILPIAAESQPKLVVYSPLPEALARGVVIIQYRTENVRVIPVFGEGARSVSPRVGHLHITVDDRPGTWAHTSSDPIIVVGLTPGVHKMLIEVADPTHKILTSETVSVTVPDRPAAAPQAHAH</sequence>
<gene>
    <name evidence="2" type="ORF">GOQ09_10210</name>
</gene>
<dbReference type="Pfam" id="PF19625">
    <property type="entry name" value="DUF6130"/>
    <property type="match status" value="1"/>
</dbReference>